<dbReference type="PROSITE" id="PS51192">
    <property type="entry name" value="HELICASE_ATP_BIND_1"/>
    <property type="match status" value="1"/>
</dbReference>
<evidence type="ECO:0000256" key="4">
    <source>
        <dbReference type="ARBA" id="ARBA00022806"/>
    </source>
</evidence>
<dbReference type="Proteomes" id="UP000177481">
    <property type="component" value="Unassembled WGS sequence"/>
</dbReference>
<dbReference type="InterPro" id="IPR027417">
    <property type="entry name" value="P-loop_NTPase"/>
</dbReference>
<evidence type="ECO:0000256" key="1">
    <source>
        <dbReference type="ARBA" id="ARBA00022741"/>
    </source>
</evidence>
<dbReference type="Pfam" id="PF19833">
    <property type="entry name" value="RecG_dom3_C"/>
    <property type="match status" value="1"/>
</dbReference>
<dbReference type="SMART" id="SM00490">
    <property type="entry name" value="HELICc"/>
    <property type="match status" value="1"/>
</dbReference>
<evidence type="ECO:0000256" key="6">
    <source>
        <dbReference type="ARBA" id="ARBA00023125"/>
    </source>
</evidence>
<organism evidence="11 12">
    <name type="scientific">Candidatus Berkelbacteria bacterium RIFCSPLOWO2_01_FULL_50_28</name>
    <dbReference type="NCBI Taxonomy" id="1797471"/>
    <lineage>
        <taxon>Bacteria</taxon>
        <taxon>Candidatus Berkelbacteria</taxon>
    </lineage>
</organism>
<dbReference type="GO" id="GO:0003677">
    <property type="term" value="F:DNA binding"/>
    <property type="evidence" value="ECO:0007669"/>
    <property type="project" value="UniProtKB-KW"/>
</dbReference>
<dbReference type="CDD" id="cd04488">
    <property type="entry name" value="RecG_wedge_OBF"/>
    <property type="match status" value="1"/>
</dbReference>
<evidence type="ECO:0000256" key="2">
    <source>
        <dbReference type="ARBA" id="ARBA00022763"/>
    </source>
</evidence>
<accession>A0A1F5ED48</accession>
<dbReference type="EMBL" id="MEZX01000001">
    <property type="protein sequence ID" value="OGD65134.1"/>
    <property type="molecule type" value="Genomic_DNA"/>
</dbReference>
<keyword evidence="3" id="KW-0378">Hydrolase</keyword>
<evidence type="ECO:0000256" key="5">
    <source>
        <dbReference type="ARBA" id="ARBA00022840"/>
    </source>
</evidence>
<dbReference type="STRING" id="1797471.A3A71_03575"/>
<sequence length="667" mass="73969">MTSKVSLVTRIGEVTGVGPTVRAKLAHIGVRTVGDLFELLPRRSEDHSTVTPISQLLNGEETVIGGIITRISSRLSKRGVFMIEAVISDESRNITAVWFNQRYLLGQLKVGTSVFLFGTKRPSRGGGMFVVKKIVTELKTESIYPSTEGLAQGTIRRLLRNLEPELAAVANVIPSWALTEHDLPDRARALGGCHFDGTPLKIESARRLLGLEELVLLCLQAQTAKRERMKIRSSEIQLDEERLQQTVAALPFKLTDGQRRASWEILQDLTRGYPMNRLLYGEVGSGKTAVAAIVAATVAASNRQIAWLNPTLTLAHQQAEVLQRFCQPLGLKIALITSLKKDSPKEADIIVGTHALLNAATNFRSIGLVIVDEQHRFGALQRQKILGHFPDAHLLMLSATPIPRSLSQTIFGHLDLTLLKEKPRHQKPVETKICAEGDRTAVEREIKLRLERGESGYVICPLIEEGSNNSGTLWEMERKTIAGEEKRWREVFATHRLAVLHGRLKGAEKERIGREFRQGKVDILLATTVVEVGIDNPAATWMLIENAERFGLSTLHQLRGRVGRGEKASICFLFSNDQNDLATQRLRAVAENNDGLTLAEKDLQLRGPGELVGLEQSGLPPLRYGSFNNHFDLKIAVEIARRVADEGVAHYPEIKRKLAKFDEPITA</sequence>
<dbReference type="InterPro" id="IPR033454">
    <property type="entry name" value="RecG_wedge"/>
</dbReference>
<dbReference type="Gene3D" id="3.40.50.300">
    <property type="entry name" value="P-loop containing nucleotide triphosphate hydrolases"/>
    <property type="match status" value="2"/>
</dbReference>
<name>A0A1F5ED48_9BACT</name>
<reference evidence="11 12" key="1">
    <citation type="journal article" date="2016" name="Nat. Commun.">
        <title>Thousands of microbial genomes shed light on interconnected biogeochemical processes in an aquifer system.</title>
        <authorList>
            <person name="Anantharaman K."/>
            <person name="Brown C.T."/>
            <person name="Hug L.A."/>
            <person name="Sharon I."/>
            <person name="Castelle C.J."/>
            <person name="Probst A.J."/>
            <person name="Thomas B.C."/>
            <person name="Singh A."/>
            <person name="Wilkins M.J."/>
            <person name="Karaoz U."/>
            <person name="Brodie E.L."/>
            <person name="Williams K.H."/>
            <person name="Hubbard S.S."/>
            <person name="Banfield J.F."/>
        </authorList>
    </citation>
    <scope>NUCLEOTIDE SEQUENCE [LARGE SCALE GENOMIC DNA]</scope>
</reference>
<dbReference type="PANTHER" id="PTHR47964">
    <property type="entry name" value="ATP-DEPENDENT DNA HELICASE HOMOLOG RECG, CHLOROPLASTIC"/>
    <property type="match status" value="1"/>
</dbReference>
<dbReference type="SMART" id="SM00487">
    <property type="entry name" value="DEXDc"/>
    <property type="match status" value="1"/>
</dbReference>
<protein>
    <recommendedName>
        <fullName evidence="8">Probable DNA 3'-5' helicase RecG</fullName>
    </recommendedName>
</protein>
<evidence type="ECO:0000313" key="12">
    <source>
        <dbReference type="Proteomes" id="UP000177481"/>
    </source>
</evidence>
<dbReference type="InterPro" id="IPR011545">
    <property type="entry name" value="DEAD/DEAH_box_helicase_dom"/>
</dbReference>
<keyword evidence="5" id="KW-0067">ATP-binding</keyword>
<dbReference type="GO" id="GO:0006281">
    <property type="term" value="P:DNA repair"/>
    <property type="evidence" value="ECO:0007669"/>
    <property type="project" value="UniProtKB-KW"/>
</dbReference>
<evidence type="ECO:0000256" key="3">
    <source>
        <dbReference type="ARBA" id="ARBA00022801"/>
    </source>
</evidence>
<dbReference type="InterPro" id="IPR001650">
    <property type="entry name" value="Helicase_C-like"/>
</dbReference>
<dbReference type="InterPro" id="IPR012340">
    <property type="entry name" value="NA-bd_OB-fold"/>
</dbReference>
<keyword evidence="6" id="KW-0238">DNA-binding</keyword>
<dbReference type="InterPro" id="IPR014001">
    <property type="entry name" value="Helicase_ATP-bd"/>
</dbReference>
<dbReference type="Gene3D" id="2.40.50.140">
    <property type="entry name" value="Nucleic acid-binding proteins"/>
    <property type="match status" value="1"/>
</dbReference>
<dbReference type="Pfam" id="PF17191">
    <property type="entry name" value="RecG_wedge"/>
    <property type="match status" value="1"/>
</dbReference>
<gene>
    <name evidence="11" type="ORF">A3A71_03575</name>
</gene>
<evidence type="ECO:0000313" key="11">
    <source>
        <dbReference type="EMBL" id="OGD65134.1"/>
    </source>
</evidence>
<dbReference type="Pfam" id="PF00271">
    <property type="entry name" value="Helicase_C"/>
    <property type="match status" value="1"/>
</dbReference>
<comment type="caution">
    <text evidence="11">The sequence shown here is derived from an EMBL/GenBank/DDBJ whole genome shotgun (WGS) entry which is preliminary data.</text>
</comment>
<keyword evidence="1" id="KW-0547">Nucleotide-binding</keyword>
<dbReference type="AlphaFoldDB" id="A0A1F5ED48"/>
<dbReference type="GO" id="GO:0005524">
    <property type="term" value="F:ATP binding"/>
    <property type="evidence" value="ECO:0007669"/>
    <property type="project" value="UniProtKB-KW"/>
</dbReference>
<keyword evidence="7" id="KW-0234">DNA repair</keyword>
<dbReference type="GO" id="GO:0003678">
    <property type="term" value="F:DNA helicase activity"/>
    <property type="evidence" value="ECO:0007669"/>
    <property type="project" value="TreeGrafter"/>
</dbReference>
<dbReference type="InterPro" id="IPR047112">
    <property type="entry name" value="RecG/Mfd"/>
</dbReference>
<dbReference type="PROSITE" id="PS51194">
    <property type="entry name" value="HELICASE_CTER"/>
    <property type="match status" value="1"/>
</dbReference>
<evidence type="ECO:0000259" key="9">
    <source>
        <dbReference type="PROSITE" id="PS51192"/>
    </source>
</evidence>
<evidence type="ECO:0000256" key="8">
    <source>
        <dbReference type="ARBA" id="ARBA00049819"/>
    </source>
</evidence>
<keyword evidence="2" id="KW-0227">DNA damage</keyword>
<keyword evidence="4" id="KW-0347">Helicase</keyword>
<feature type="domain" description="Helicase C-terminal" evidence="10">
    <location>
        <begin position="441"/>
        <end position="609"/>
    </location>
</feature>
<feature type="domain" description="Helicase ATP-binding" evidence="9">
    <location>
        <begin position="268"/>
        <end position="419"/>
    </location>
</feature>
<evidence type="ECO:0000256" key="7">
    <source>
        <dbReference type="ARBA" id="ARBA00023204"/>
    </source>
</evidence>
<dbReference type="Pfam" id="PF00270">
    <property type="entry name" value="DEAD"/>
    <property type="match status" value="1"/>
</dbReference>
<dbReference type="PANTHER" id="PTHR47964:SF1">
    <property type="entry name" value="ATP-DEPENDENT DNA HELICASE HOMOLOG RECG, CHLOROPLASTIC"/>
    <property type="match status" value="1"/>
</dbReference>
<evidence type="ECO:0000259" key="10">
    <source>
        <dbReference type="PROSITE" id="PS51194"/>
    </source>
</evidence>
<dbReference type="SUPFAM" id="SSF50249">
    <property type="entry name" value="Nucleic acid-binding proteins"/>
    <property type="match status" value="1"/>
</dbReference>
<dbReference type="SUPFAM" id="SSF52540">
    <property type="entry name" value="P-loop containing nucleoside triphosphate hydrolases"/>
    <property type="match status" value="2"/>
</dbReference>
<dbReference type="GO" id="GO:0016787">
    <property type="term" value="F:hydrolase activity"/>
    <property type="evidence" value="ECO:0007669"/>
    <property type="project" value="UniProtKB-KW"/>
</dbReference>
<dbReference type="InterPro" id="IPR045562">
    <property type="entry name" value="RecG_dom3_C"/>
</dbReference>
<proteinExistence type="predicted"/>